<gene>
    <name evidence="3" type="ORF">J1605_021175</name>
</gene>
<dbReference type="EMBL" id="JAIQCJ010001330">
    <property type="protein sequence ID" value="KAJ8790747.1"/>
    <property type="molecule type" value="Genomic_DNA"/>
</dbReference>
<keyword evidence="4" id="KW-1185">Reference proteome</keyword>
<sequence length="178" mass="18546">MRRTARPGPPGRGRLPWTRGLRAPPPPLLLLLALLPLLPAPGAAAAPAPRPPALPPASTGPSVSLYLSEDEVRRLIGEWGRLRRGGQVGSGPGASGRRRPSPRDLDRGRAGPSAPGRLRAPAFACLAGREVWSLPGPRPGPAFRPPPHAAERPGDPSAPGDLPHSSLLTASLAFRLIP</sequence>
<feature type="region of interest" description="Disordered" evidence="1">
    <location>
        <begin position="1"/>
        <end position="20"/>
    </location>
</feature>
<feature type="compositionally biased region" description="Pro residues" evidence="1">
    <location>
        <begin position="136"/>
        <end position="148"/>
    </location>
</feature>
<accession>A0AB34HHY8</accession>
<name>A0AB34HHY8_ESCRO</name>
<feature type="region of interest" description="Disordered" evidence="1">
    <location>
        <begin position="77"/>
        <end position="119"/>
    </location>
</feature>
<evidence type="ECO:0000256" key="1">
    <source>
        <dbReference type="SAM" id="MobiDB-lite"/>
    </source>
</evidence>
<feature type="signal peptide" evidence="2">
    <location>
        <begin position="1"/>
        <end position="45"/>
    </location>
</feature>
<dbReference type="AlphaFoldDB" id="A0AB34HHY8"/>
<feature type="region of interest" description="Disordered" evidence="1">
    <location>
        <begin position="134"/>
        <end position="165"/>
    </location>
</feature>
<proteinExistence type="predicted"/>
<evidence type="ECO:0000313" key="3">
    <source>
        <dbReference type="EMBL" id="KAJ8790747.1"/>
    </source>
</evidence>
<comment type="caution">
    <text evidence="3">The sequence shown here is derived from an EMBL/GenBank/DDBJ whole genome shotgun (WGS) entry which is preliminary data.</text>
</comment>
<reference evidence="3 4" key="1">
    <citation type="submission" date="2022-11" db="EMBL/GenBank/DDBJ databases">
        <title>Whole genome sequence of Eschrichtius robustus ER-17-0199.</title>
        <authorList>
            <person name="Bruniche-Olsen A."/>
            <person name="Black A.N."/>
            <person name="Fields C.J."/>
            <person name="Walden K."/>
            <person name="Dewoody J.A."/>
        </authorList>
    </citation>
    <scope>NUCLEOTIDE SEQUENCE [LARGE SCALE GENOMIC DNA]</scope>
    <source>
        <strain evidence="3">ER-17-0199</strain>
        <tissue evidence="3">Blubber</tissue>
    </source>
</reference>
<protein>
    <submittedName>
        <fullName evidence="3">Uncharacterized protein</fullName>
    </submittedName>
</protein>
<keyword evidence="2" id="KW-0732">Signal</keyword>
<evidence type="ECO:0000313" key="4">
    <source>
        <dbReference type="Proteomes" id="UP001159641"/>
    </source>
</evidence>
<feature type="region of interest" description="Disordered" evidence="1">
    <location>
        <begin position="41"/>
        <end position="65"/>
    </location>
</feature>
<evidence type="ECO:0000256" key="2">
    <source>
        <dbReference type="SAM" id="SignalP"/>
    </source>
</evidence>
<organism evidence="3 4">
    <name type="scientific">Eschrichtius robustus</name>
    <name type="common">California gray whale</name>
    <name type="synonym">Eschrichtius gibbosus</name>
    <dbReference type="NCBI Taxonomy" id="9764"/>
    <lineage>
        <taxon>Eukaryota</taxon>
        <taxon>Metazoa</taxon>
        <taxon>Chordata</taxon>
        <taxon>Craniata</taxon>
        <taxon>Vertebrata</taxon>
        <taxon>Euteleostomi</taxon>
        <taxon>Mammalia</taxon>
        <taxon>Eutheria</taxon>
        <taxon>Laurasiatheria</taxon>
        <taxon>Artiodactyla</taxon>
        <taxon>Whippomorpha</taxon>
        <taxon>Cetacea</taxon>
        <taxon>Mysticeti</taxon>
        <taxon>Eschrichtiidae</taxon>
        <taxon>Eschrichtius</taxon>
    </lineage>
</organism>
<dbReference type="Proteomes" id="UP001159641">
    <property type="component" value="Unassembled WGS sequence"/>
</dbReference>
<feature type="chain" id="PRO_5044281640" evidence="2">
    <location>
        <begin position="46"/>
        <end position="178"/>
    </location>
</feature>